<evidence type="ECO:0000313" key="5">
    <source>
        <dbReference type="Proteomes" id="UP000809349"/>
    </source>
</evidence>
<feature type="region of interest" description="Disordered" evidence="3">
    <location>
        <begin position="94"/>
        <end position="119"/>
    </location>
</feature>
<dbReference type="Proteomes" id="UP000809349">
    <property type="component" value="Unassembled WGS sequence"/>
</dbReference>
<evidence type="ECO:0000313" key="4">
    <source>
        <dbReference type="EMBL" id="MBZ2208755.1"/>
    </source>
</evidence>
<gene>
    <name evidence="4" type="ORF">I4X03_015925</name>
</gene>
<dbReference type="SUPFAM" id="SSF53474">
    <property type="entry name" value="alpha/beta-Hydrolases"/>
    <property type="match status" value="1"/>
</dbReference>
<keyword evidence="2 4" id="KW-0378">Hydrolase</keyword>
<keyword evidence="5" id="KW-1185">Reference proteome</keyword>
<dbReference type="PANTHER" id="PTHR40841:SF2">
    <property type="entry name" value="SIDEROPHORE-DEGRADING ESTERASE (EUROFUNG)"/>
    <property type="match status" value="1"/>
</dbReference>
<proteinExistence type="inferred from homology"/>
<dbReference type="InterPro" id="IPR029058">
    <property type="entry name" value="AB_hydrolase_fold"/>
</dbReference>
<dbReference type="InterPro" id="IPR052558">
    <property type="entry name" value="Siderophore_Hydrolase_D"/>
</dbReference>
<sequence length="286" mass="32345">MPSARAADATPYVLKSTDVVDVRATQLKRDYQLFVSLPPSYEKSARRYPVVFVTDADYAFPLIRSMARRLGTGSHGVEEFILVGLSYAKGDTPEYSRRRDYTPSDTAEKGRVSDMPGRAPKFGESEGYRRFIKDEVFPVIAQRYRADMERKVFAGHSYGSLLGLHIAFTEPAMFSHYILGSPSLWYGKRVMFAREKAYAASHKDLDAKFYFSVGGFETFKPGSRDTRYNTDEDMVADLLEFEALLKKRQYPGLKMETAILADEDHLSVAPVIITRGLKWALPSGKR</sequence>
<protein>
    <submittedName>
        <fullName evidence="4">Alpha/beta hydrolase</fullName>
    </submittedName>
</protein>
<organism evidence="4 5">
    <name type="scientific">Massilia soli</name>
    <dbReference type="NCBI Taxonomy" id="2792854"/>
    <lineage>
        <taxon>Bacteria</taxon>
        <taxon>Pseudomonadati</taxon>
        <taxon>Pseudomonadota</taxon>
        <taxon>Betaproteobacteria</taxon>
        <taxon>Burkholderiales</taxon>
        <taxon>Oxalobacteraceae</taxon>
        <taxon>Telluria group</taxon>
        <taxon>Massilia</taxon>
    </lineage>
</organism>
<accession>A0ABS7SS43</accession>
<comment type="caution">
    <text evidence="4">The sequence shown here is derived from an EMBL/GenBank/DDBJ whole genome shotgun (WGS) entry which is preliminary data.</text>
</comment>
<dbReference type="Gene3D" id="3.40.50.1820">
    <property type="entry name" value="alpha/beta hydrolase"/>
    <property type="match status" value="1"/>
</dbReference>
<dbReference type="EMBL" id="JAFBIL020000006">
    <property type="protein sequence ID" value="MBZ2208755.1"/>
    <property type="molecule type" value="Genomic_DNA"/>
</dbReference>
<evidence type="ECO:0000256" key="1">
    <source>
        <dbReference type="ARBA" id="ARBA00005622"/>
    </source>
</evidence>
<reference evidence="4 5" key="1">
    <citation type="submission" date="2021-01" db="EMBL/GenBank/DDBJ databases">
        <authorList>
            <person name="Ruan W."/>
            <person name="Khan S.A."/>
            <person name="Jeon C.O."/>
        </authorList>
    </citation>
    <scope>NUCLEOTIDE SEQUENCE [LARGE SCALE GENOMIC DNA]</scope>
    <source>
        <strain evidence="4 5">R798</strain>
    </source>
</reference>
<dbReference type="Pfam" id="PF00756">
    <property type="entry name" value="Esterase"/>
    <property type="match status" value="1"/>
</dbReference>
<name>A0ABS7SS43_9BURK</name>
<evidence type="ECO:0000256" key="2">
    <source>
        <dbReference type="ARBA" id="ARBA00022801"/>
    </source>
</evidence>
<dbReference type="PANTHER" id="PTHR40841">
    <property type="entry name" value="SIDEROPHORE TRIACETYLFUSARININE C ESTERASE"/>
    <property type="match status" value="1"/>
</dbReference>
<dbReference type="InterPro" id="IPR000801">
    <property type="entry name" value="Esterase-like"/>
</dbReference>
<evidence type="ECO:0000256" key="3">
    <source>
        <dbReference type="SAM" id="MobiDB-lite"/>
    </source>
</evidence>
<reference evidence="4 5" key="2">
    <citation type="submission" date="2021-08" db="EMBL/GenBank/DDBJ databases">
        <title>Massilia sp. R798.</title>
        <authorList>
            <person name="Baek J.H."/>
            <person name="Jung H.S."/>
            <person name="Kim K.R."/>
            <person name="Jeon C.O."/>
        </authorList>
    </citation>
    <scope>NUCLEOTIDE SEQUENCE [LARGE SCALE GENOMIC DNA]</scope>
    <source>
        <strain evidence="4 5">R798</strain>
    </source>
</reference>
<dbReference type="GO" id="GO:0016787">
    <property type="term" value="F:hydrolase activity"/>
    <property type="evidence" value="ECO:0007669"/>
    <property type="project" value="UniProtKB-KW"/>
</dbReference>
<feature type="compositionally biased region" description="Basic and acidic residues" evidence="3">
    <location>
        <begin position="94"/>
        <end position="112"/>
    </location>
</feature>
<comment type="similarity">
    <text evidence="1">Belongs to the esterase D family.</text>
</comment>